<dbReference type="PROSITE" id="PS51236">
    <property type="entry name" value="TSP_CTER"/>
    <property type="match status" value="1"/>
</dbReference>
<organism evidence="3 4">
    <name type="scientific">Haloferula helveola</name>
    <dbReference type="NCBI Taxonomy" id="490095"/>
    <lineage>
        <taxon>Bacteria</taxon>
        <taxon>Pseudomonadati</taxon>
        <taxon>Verrucomicrobiota</taxon>
        <taxon>Verrucomicrobiia</taxon>
        <taxon>Verrucomicrobiales</taxon>
        <taxon>Verrucomicrobiaceae</taxon>
        <taxon>Haloferula</taxon>
    </lineage>
</organism>
<keyword evidence="4" id="KW-1185">Reference proteome</keyword>
<feature type="domain" description="TSP C-terminal" evidence="2">
    <location>
        <begin position="240"/>
        <end position="453"/>
    </location>
</feature>
<gene>
    <name evidence="3" type="ORF">HAHE_06020</name>
</gene>
<feature type="signal peptide" evidence="1">
    <location>
        <begin position="1"/>
        <end position="19"/>
    </location>
</feature>
<proteinExistence type="predicted"/>
<reference evidence="3 4" key="1">
    <citation type="submission" date="2021-06" db="EMBL/GenBank/DDBJ databases">
        <title>Complete genome of Haloferula helveola possessing various polysaccharide degrading enzymes.</title>
        <authorList>
            <person name="Takami H."/>
            <person name="Huang C."/>
            <person name="Hamasaki K."/>
        </authorList>
    </citation>
    <scope>NUCLEOTIDE SEQUENCE [LARGE SCALE GENOMIC DNA]</scope>
    <source>
        <strain evidence="3 4">CN-1</strain>
    </source>
</reference>
<feature type="chain" id="PRO_5046608856" evidence="1">
    <location>
        <begin position="20"/>
        <end position="521"/>
    </location>
</feature>
<dbReference type="InterPro" id="IPR013320">
    <property type="entry name" value="ConA-like_dom_sf"/>
</dbReference>
<name>A0ABN6H296_9BACT</name>
<keyword evidence="1" id="KW-0732">Signal</keyword>
<accession>A0ABN6H296</accession>
<dbReference type="Proteomes" id="UP001374893">
    <property type="component" value="Chromosome"/>
</dbReference>
<dbReference type="Pfam" id="PF05735">
    <property type="entry name" value="TSP_C"/>
    <property type="match status" value="1"/>
</dbReference>
<dbReference type="SUPFAM" id="SSF49899">
    <property type="entry name" value="Concanavalin A-like lectins/glucanases"/>
    <property type="match status" value="2"/>
</dbReference>
<dbReference type="Gene3D" id="2.60.120.200">
    <property type="match status" value="2"/>
</dbReference>
<dbReference type="InterPro" id="IPR008859">
    <property type="entry name" value="Thrombospondin_C"/>
</dbReference>
<evidence type="ECO:0000259" key="2">
    <source>
        <dbReference type="PROSITE" id="PS51236"/>
    </source>
</evidence>
<evidence type="ECO:0000313" key="4">
    <source>
        <dbReference type="Proteomes" id="UP001374893"/>
    </source>
</evidence>
<evidence type="ECO:0000313" key="3">
    <source>
        <dbReference type="EMBL" id="BCX46694.1"/>
    </source>
</evidence>
<sequence length="521" mass="56561">MKPTFIPLFAILVIGGTAAALPPLDSDIHAWFVADAGVTTDGTEVLEWTDQVGGFTMTPPIDGPELLPNQVNSLPSLYFDGSTQLTGSLGATPLSSASIFALFRCTLENGNNDYVYTLGTDGGSGSQMALSRDTGNRAYHYDGALENQSVNGAMPGDTWFVSSQIFGEDGPNSHDLYLNGSAVVRSNASGPYSANVTGCVIGNWSSGLYRHVGDLVELIVYDRTLSESERTEVEEYLRQKASIPAFFKPEAEVLSDWEVIQYELGAQPDANWTFDLGGTRADQSTNADASILLSDIDVAYKVVWGQFGSGSAPDFMGFVFGYQDRGHYYLFDWKKTTDSYLSFGAATSGMRLTAFHVDGADPSGRDFWASDIAANTTVLEQNNIPWADGVDYDFSLSFTPGAFTIRVWEGETVIQTWTVADTTHTSGRFGYFINSLQNVRFGQVFSHDIGPVFIDGIDRAGTDFSLRWSGGEPPYVLETSSALDGFTPATGHLWDRFLTLQAPGPRGFYRIRSIGSELSAP</sequence>
<evidence type="ECO:0000256" key="1">
    <source>
        <dbReference type="SAM" id="SignalP"/>
    </source>
</evidence>
<dbReference type="RefSeq" id="WP_338688529.1">
    <property type="nucleotide sequence ID" value="NZ_AP024702.1"/>
</dbReference>
<protein>
    <submittedName>
        <fullName evidence="3">T9SSC-terminal target domain-containing protein</fullName>
    </submittedName>
</protein>
<dbReference type="EMBL" id="AP024702">
    <property type="protein sequence ID" value="BCX46694.1"/>
    <property type="molecule type" value="Genomic_DNA"/>
</dbReference>